<feature type="region of interest" description="Disordered" evidence="1">
    <location>
        <begin position="1"/>
        <end position="31"/>
    </location>
</feature>
<protein>
    <submittedName>
        <fullName evidence="2">Uncharacterized protein</fullName>
    </submittedName>
</protein>
<evidence type="ECO:0000256" key="1">
    <source>
        <dbReference type="SAM" id="MobiDB-lite"/>
    </source>
</evidence>
<sequence length="31" mass="3258">MIANRPGPAWNVSGLMNVNPSPEGVAQDVVH</sequence>
<dbReference type="AlphaFoldDB" id="A0A1N6UXQ1"/>
<reference evidence="2 3" key="1">
    <citation type="submission" date="2017-01" db="EMBL/GenBank/DDBJ databases">
        <authorList>
            <person name="Varghese N."/>
            <person name="Submissions S."/>
        </authorList>
    </citation>
    <scope>NUCLEOTIDE SEQUENCE [LARGE SCALE GENOMIC DNA]</scope>
    <source>
        <strain evidence="2 3">ATCC 700171</strain>
    </source>
</reference>
<dbReference type="Proteomes" id="UP000323956">
    <property type="component" value="Unassembled WGS sequence"/>
</dbReference>
<accession>A0A1N6UXQ1</accession>
<gene>
    <name evidence="2" type="ORF">SAMN05421641_11274</name>
</gene>
<organism evidence="2 3">
    <name type="scientific">Paracoccus thiocyanatus</name>
    <dbReference type="NCBI Taxonomy" id="34006"/>
    <lineage>
        <taxon>Bacteria</taxon>
        <taxon>Pseudomonadati</taxon>
        <taxon>Pseudomonadota</taxon>
        <taxon>Alphaproteobacteria</taxon>
        <taxon>Rhodobacterales</taxon>
        <taxon>Paracoccaceae</taxon>
        <taxon>Paracoccus</taxon>
    </lineage>
</organism>
<evidence type="ECO:0000313" key="2">
    <source>
        <dbReference type="EMBL" id="SIQ70424.1"/>
    </source>
</evidence>
<proteinExistence type="predicted"/>
<name>A0A1N6UXQ1_9RHOB</name>
<dbReference type="EMBL" id="FTMK01000012">
    <property type="protein sequence ID" value="SIQ70424.1"/>
    <property type="molecule type" value="Genomic_DNA"/>
</dbReference>
<evidence type="ECO:0000313" key="3">
    <source>
        <dbReference type="Proteomes" id="UP000323956"/>
    </source>
</evidence>